<evidence type="ECO:0000256" key="6">
    <source>
        <dbReference type="ARBA" id="ARBA00023136"/>
    </source>
</evidence>
<dbReference type="GO" id="GO:0045436">
    <property type="term" value="F:lycopene beta cyclase activity"/>
    <property type="evidence" value="ECO:0007669"/>
    <property type="project" value="UniProtKB-ARBA"/>
</dbReference>
<dbReference type="Pfam" id="PF18916">
    <property type="entry name" value="Lycopene_cyc"/>
    <property type="match status" value="1"/>
</dbReference>
<evidence type="ECO:0000259" key="9">
    <source>
        <dbReference type="Pfam" id="PF18916"/>
    </source>
</evidence>
<feature type="transmembrane region" description="Helical" evidence="8">
    <location>
        <begin position="6"/>
        <end position="24"/>
    </location>
</feature>
<evidence type="ECO:0000256" key="2">
    <source>
        <dbReference type="ARBA" id="ARBA00004829"/>
    </source>
</evidence>
<dbReference type="InParanoid" id="C8X6L1"/>
<evidence type="ECO:0000256" key="7">
    <source>
        <dbReference type="ARBA" id="ARBA00023235"/>
    </source>
</evidence>
<keyword evidence="5 8" id="KW-1133">Transmembrane helix</keyword>
<feature type="transmembrane region" description="Helical" evidence="8">
    <location>
        <begin position="70"/>
        <end position="92"/>
    </location>
</feature>
<reference evidence="10 11" key="2">
    <citation type="journal article" date="2010" name="Stand. Genomic Sci.">
        <title>Complete genome sequence of Nakamurella multipartita type strain (Y-104).</title>
        <authorList>
            <person name="Tice H."/>
            <person name="Mayilraj S."/>
            <person name="Sims D."/>
            <person name="Lapidus A."/>
            <person name="Nolan M."/>
            <person name="Lucas S."/>
            <person name="Glavina Del Rio T."/>
            <person name="Copeland A."/>
            <person name="Cheng J.F."/>
            <person name="Meincke L."/>
            <person name="Bruce D."/>
            <person name="Goodwin L."/>
            <person name="Pitluck S."/>
            <person name="Ivanova N."/>
            <person name="Mavromatis K."/>
            <person name="Ovchinnikova G."/>
            <person name="Pati A."/>
            <person name="Chen A."/>
            <person name="Palaniappan K."/>
            <person name="Land M."/>
            <person name="Hauser L."/>
            <person name="Chang Y.J."/>
            <person name="Jeffries C.D."/>
            <person name="Detter J.C."/>
            <person name="Brettin T."/>
            <person name="Rohde M."/>
            <person name="Goker M."/>
            <person name="Bristow J."/>
            <person name="Eisen J.A."/>
            <person name="Markowitz V."/>
            <person name="Hugenholtz P."/>
            <person name="Kyrpides N.C."/>
            <person name="Klenk H.P."/>
            <person name="Chen F."/>
        </authorList>
    </citation>
    <scope>NUCLEOTIDE SEQUENCE [LARGE SCALE GENOMIC DNA]</scope>
    <source>
        <strain evidence="11">ATCC 700099 / DSM 44233 / CIP 104796 / JCM 9543 / NBRC 105858 / Y-104</strain>
    </source>
</reference>
<dbReference type="InterPro" id="IPR017825">
    <property type="entry name" value="Lycopene_cyclase_dom"/>
</dbReference>
<keyword evidence="4" id="KW-0125">Carotenoid biosynthesis</keyword>
<evidence type="ECO:0000256" key="4">
    <source>
        <dbReference type="ARBA" id="ARBA00022746"/>
    </source>
</evidence>
<evidence type="ECO:0000256" key="8">
    <source>
        <dbReference type="SAM" id="Phobius"/>
    </source>
</evidence>
<dbReference type="NCBIfam" id="TIGR03462">
    <property type="entry name" value="CarR_dom_SF"/>
    <property type="match status" value="1"/>
</dbReference>
<dbReference type="EMBL" id="CP001737">
    <property type="protein sequence ID" value="ACV78866.1"/>
    <property type="molecule type" value="Genomic_DNA"/>
</dbReference>
<keyword evidence="3 8" id="KW-0812">Transmembrane</keyword>
<sequence length="108" mass="11775">MIGAYTAGAIGAIVAAVLMDLVIVRTRLLRTRLFWASYAIVVFFQLIVNGILTGLGIVQYDPEVILGVRLAYAPIEDLGFGFGLVTLTLVMWTRSGRTAAQRATEETR</sequence>
<name>C8X6L1_NAKMY</name>
<dbReference type="KEGG" id="nml:Namu_2499"/>
<dbReference type="Proteomes" id="UP000002218">
    <property type="component" value="Chromosome"/>
</dbReference>
<keyword evidence="11" id="KW-1185">Reference proteome</keyword>
<dbReference type="AlphaFoldDB" id="C8X6L1"/>
<evidence type="ECO:0000256" key="1">
    <source>
        <dbReference type="ARBA" id="ARBA00004141"/>
    </source>
</evidence>
<gene>
    <name evidence="10" type="ordered locus">Namu_2499</name>
</gene>
<dbReference type="STRING" id="479431.Namu_2499"/>
<dbReference type="RefSeq" id="WP_015747754.1">
    <property type="nucleotide sequence ID" value="NC_013235.1"/>
</dbReference>
<dbReference type="HOGENOM" id="CLU_147290_0_0_11"/>
<dbReference type="eggNOG" id="ENOG50333U6">
    <property type="taxonomic scope" value="Bacteria"/>
</dbReference>
<dbReference type="GO" id="GO:0016117">
    <property type="term" value="P:carotenoid biosynthetic process"/>
    <property type="evidence" value="ECO:0007669"/>
    <property type="project" value="UniProtKB-KW"/>
</dbReference>
<feature type="transmembrane region" description="Helical" evidence="8">
    <location>
        <begin position="36"/>
        <end position="58"/>
    </location>
</feature>
<keyword evidence="7" id="KW-0413">Isomerase</keyword>
<comment type="subcellular location">
    <subcellularLocation>
        <location evidence="1">Membrane</location>
        <topology evidence="1">Multi-pass membrane protein</topology>
    </subcellularLocation>
</comment>
<organism evidence="10 11">
    <name type="scientific">Nakamurella multipartita (strain ATCC 700099 / DSM 44233 / CIP 104796 / JCM 9543 / NBRC 105858 / Y-104)</name>
    <name type="common">Microsphaera multipartita</name>
    <dbReference type="NCBI Taxonomy" id="479431"/>
    <lineage>
        <taxon>Bacteria</taxon>
        <taxon>Bacillati</taxon>
        <taxon>Actinomycetota</taxon>
        <taxon>Actinomycetes</taxon>
        <taxon>Nakamurellales</taxon>
        <taxon>Nakamurellaceae</taxon>
        <taxon>Nakamurella</taxon>
    </lineage>
</organism>
<dbReference type="GO" id="GO:0016872">
    <property type="term" value="F:intramolecular lyase activity"/>
    <property type="evidence" value="ECO:0007669"/>
    <property type="project" value="InterPro"/>
</dbReference>
<protein>
    <submittedName>
        <fullName evidence="10">Lycopene cyclase domain protein</fullName>
    </submittedName>
</protein>
<evidence type="ECO:0000313" key="10">
    <source>
        <dbReference type="EMBL" id="ACV78866.1"/>
    </source>
</evidence>
<keyword evidence="6 8" id="KW-0472">Membrane</keyword>
<evidence type="ECO:0000256" key="5">
    <source>
        <dbReference type="ARBA" id="ARBA00022989"/>
    </source>
</evidence>
<evidence type="ECO:0000313" key="11">
    <source>
        <dbReference type="Proteomes" id="UP000002218"/>
    </source>
</evidence>
<feature type="domain" description="Lycopene cyclase" evidence="9">
    <location>
        <begin position="9"/>
        <end position="90"/>
    </location>
</feature>
<evidence type="ECO:0000256" key="3">
    <source>
        <dbReference type="ARBA" id="ARBA00022692"/>
    </source>
</evidence>
<reference evidence="11" key="1">
    <citation type="submission" date="2009-09" db="EMBL/GenBank/DDBJ databases">
        <title>The complete genome of Nakamurella multipartita DSM 44233.</title>
        <authorList>
            <consortium name="US DOE Joint Genome Institute (JGI-PGF)"/>
            <person name="Lucas S."/>
            <person name="Copeland A."/>
            <person name="Lapidus A."/>
            <person name="Glavina del Rio T."/>
            <person name="Dalin E."/>
            <person name="Tice H."/>
            <person name="Bruce D."/>
            <person name="Goodwin L."/>
            <person name="Pitluck S."/>
            <person name="Kyrpides N."/>
            <person name="Mavromatis K."/>
            <person name="Ivanova N."/>
            <person name="Ovchinnikova G."/>
            <person name="Sims D."/>
            <person name="Meincke L."/>
            <person name="Brettin T."/>
            <person name="Detter J.C."/>
            <person name="Han C."/>
            <person name="Larimer F."/>
            <person name="Land M."/>
            <person name="Hauser L."/>
            <person name="Markowitz V."/>
            <person name="Cheng J.-F."/>
            <person name="Hugenholtz P."/>
            <person name="Woyke T."/>
            <person name="Wu D."/>
            <person name="Klenk H.-P."/>
            <person name="Eisen J.A."/>
        </authorList>
    </citation>
    <scope>NUCLEOTIDE SEQUENCE [LARGE SCALE GENOMIC DNA]</scope>
    <source>
        <strain evidence="11">ATCC 700099 / DSM 44233 / CIP 104796 / JCM 9543 / NBRC 105858 / Y-104</strain>
    </source>
</reference>
<accession>C8X6L1</accession>
<proteinExistence type="predicted"/>
<dbReference type="GO" id="GO:0016020">
    <property type="term" value="C:membrane"/>
    <property type="evidence" value="ECO:0007669"/>
    <property type="project" value="UniProtKB-SubCell"/>
</dbReference>
<comment type="pathway">
    <text evidence="2">Carotenoid biosynthesis.</text>
</comment>